<dbReference type="AlphaFoldDB" id="L8BAQ6"/>
<dbReference type="Pfam" id="PF07589">
    <property type="entry name" value="PEP-CTERM"/>
    <property type="match status" value="1"/>
</dbReference>
<proteinExistence type="predicted"/>
<evidence type="ECO:0000313" key="3">
    <source>
        <dbReference type="EMBL" id="CCF78680.1"/>
    </source>
</evidence>
<protein>
    <recommendedName>
        <fullName evidence="2">Ice-binding protein C-terminal domain-containing protein</fullName>
    </recommendedName>
</protein>
<dbReference type="InterPro" id="IPR013424">
    <property type="entry name" value="Ice-binding_C"/>
</dbReference>
<accession>L8BAQ6</accession>
<feature type="domain" description="Ice-binding protein C-terminal" evidence="2">
    <location>
        <begin position="318"/>
        <end position="342"/>
    </location>
</feature>
<keyword evidence="1" id="KW-0732">Signal</keyword>
<dbReference type="EMBL" id="FO082879">
    <property type="protein sequence ID" value="CCF78680.1"/>
    <property type="molecule type" value="Genomic_DNA"/>
</dbReference>
<organism evidence="3">
    <name type="scientific">Rubrivivax gelatinosus S1</name>
    <dbReference type="NCBI Taxonomy" id="1138313"/>
    <lineage>
        <taxon>Bacteria</taxon>
        <taxon>Pseudomonadati</taxon>
        <taxon>Pseudomonadota</taxon>
        <taxon>Betaproteobacteria</taxon>
        <taxon>Burkholderiales</taxon>
        <taxon>Sphaerotilaceae</taxon>
        <taxon>Rubrivivax</taxon>
    </lineage>
</organism>
<dbReference type="NCBIfam" id="TIGR02595">
    <property type="entry name" value="PEP_CTERM"/>
    <property type="match status" value="1"/>
</dbReference>
<feature type="signal peptide" evidence="1">
    <location>
        <begin position="1"/>
        <end position="24"/>
    </location>
</feature>
<gene>
    <name evidence="3" type="ORF">RGS1_10385</name>
</gene>
<reference evidence="3" key="2">
    <citation type="submission" date="2013-02" db="EMBL/GenBank/DDBJ databases">
        <title>EmbRS an orphan two-component system to save Rubrivivax gelatinosus from drowning.</title>
        <authorList>
            <person name="Steunou A."/>
            <person name="Liotenberg S."/>
            <person name="Soler M."/>
            <person name="Briandet R."/>
            <person name="Barbe V."/>
            <person name="Astier C."/>
            <person name="Ouchane S."/>
        </authorList>
    </citation>
    <scope>NUCLEOTIDE SEQUENCE</scope>
    <source>
        <strain evidence="3">S1</strain>
    </source>
</reference>
<sequence>MKISRLSQLVAAAAMAVSAVSAHAVVFGTGLNSIEITTKENQYRTDAACAATPGSCLGAGSGPSGFQQVNAAIGNNVKEGDLFIGVFASRTVLNNGNTVWGEDNTPSGGIDTFTGYFVQEVKQVDQNVVGGTRDRIILGSSAVDPFGILTGGAVAAAFVDNTGLANTPYRLDGAGLTVAQSIASVTDGLLWATFGIGNTVLGSAVDNDGYMTTEVDTGIPGSSNEFNGNFYTAWQILSEGLAYNLGLLTGINDPVEDIKGGALPGDSFTTKNNNAAGVCNEVAGAFACNQIVGNGQLTPNQEVSPWLFTGEDPLQLYQIPEPGTLALVGLALAGAGIGARRRKA</sequence>
<feature type="chain" id="PRO_5003987238" description="Ice-binding protein C-terminal domain-containing protein" evidence="1">
    <location>
        <begin position="25"/>
        <end position="344"/>
    </location>
</feature>
<name>L8BAQ6_RUBGE</name>
<reference evidence="3" key="1">
    <citation type="submission" date="2012-02" db="EMBL/GenBank/DDBJ databases">
        <authorList>
            <person name="Genoscope - CEA"/>
        </authorList>
    </citation>
    <scope>NUCLEOTIDE SEQUENCE</scope>
    <source>
        <strain evidence="3">S1</strain>
    </source>
</reference>
<evidence type="ECO:0000259" key="2">
    <source>
        <dbReference type="Pfam" id="PF07589"/>
    </source>
</evidence>
<evidence type="ECO:0000256" key="1">
    <source>
        <dbReference type="SAM" id="SignalP"/>
    </source>
</evidence>